<dbReference type="GeneID" id="8848793"/>
<protein>
    <recommendedName>
        <fullName evidence="4">Ras family small GTPase</fullName>
    </recommendedName>
</protein>
<dbReference type="Pfam" id="PF00071">
    <property type="entry name" value="Ras"/>
    <property type="match status" value="1"/>
</dbReference>
<dbReference type="InParanoid" id="D2V8Y6"/>
<proteinExistence type="predicted"/>
<name>D2V8Y6_NAEGR</name>
<evidence type="ECO:0000313" key="3">
    <source>
        <dbReference type="Proteomes" id="UP000006671"/>
    </source>
</evidence>
<evidence type="ECO:0008006" key="4">
    <source>
        <dbReference type="Google" id="ProtNLM"/>
    </source>
</evidence>
<dbReference type="AlphaFoldDB" id="D2V8Y6"/>
<accession>D2V8Y6</accession>
<sequence>MYKLTHLPPEIIIKIIEYHVEGLGISLLGNKLVILESIQSALLWERICKAFSNESLIRNYLTDNFWKKIILENFVRETIGLDSQTLKSTPRRKIIEHIKSKQDVKTLLVNYREFLKLITDFPHSISIYQRYFTRKDVLETFQIVVLGHHQAGKSQLVNSFLQIETNQLTSHNNEVYTRVEKHPMTPNQMFRMQVMDTHFLHTCSQHISQAHAILLVCSHCQLEETLFETEQILKRCIEIKQSSSFPLIVALNKSDESRKSLKKRRSNNDYNNNSSPSTPKSPTSNNCCHGSYLLADPFLSSPPPMSSSSSPSSTIFSSPPPICCFSAPIITGNSLLLSNSYNNNSNCTHHLMNTSSATLSTIATTITTTTAMSTSNISSSYNGTPTSLLLGSSSSFIQNNVGGGNSSTCCSHHQHHVRTEEDEYKMMENLLIRYGMINYRIIRTSGKERSNVVEAFDECVLRASLNHAKLMVDVIDAAVVHHVEATEKFFKAGMLQRKRCDLL</sequence>
<dbReference type="GO" id="GO:0003924">
    <property type="term" value="F:GTPase activity"/>
    <property type="evidence" value="ECO:0007669"/>
    <property type="project" value="InterPro"/>
</dbReference>
<dbReference type="EMBL" id="GG738857">
    <property type="protein sequence ID" value="EFC46773.1"/>
    <property type="molecule type" value="Genomic_DNA"/>
</dbReference>
<dbReference type="Gene3D" id="3.40.50.300">
    <property type="entry name" value="P-loop containing nucleotide triphosphate hydrolases"/>
    <property type="match status" value="1"/>
</dbReference>
<reference evidence="2 3" key="1">
    <citation type="journal article" date="2010" name="Cell">
        <title>The genome of Naegleria gruberi illuminates early eukaryotic versatility.</title>
        <authorList>
            <person name="Fritz-Laylin L.K."/>
            <person name="Prochnik S.E."/>
            <person name="Ginger M.L."/>
            <person name="Dacks J.B."/>
            <person name="Carpenter M.L."/>
            <person name="Field M.C."/>
            <person name="Kuo A."/>
            <person name="Paredez A."/>
            <person name="Chapman J."/>
            <person name="Pham J."/>
            <person name="Shu S."/>
            <person name="Neupane R."/>
            <person name="Cipriano M."/>
            <person name="Mancuso J."/>
            <person name="Tu H."/>
            <person name="Salamov A."/>
            <person name="Lindquist E."/>
            <person name="Shapiro H."/>
            <person name="Lucas S."/>
            <person name="Grigoriev I.V."/>
            <person name="Cande W.Z."/>
            <person name="Fulton C."/>
            <person name="Rokhsar D.S."/>
            <person name="Dawson S.C."/>
        </authorList>
    </citation>
    <scope>NUCLEOTIDE SEQUENCE [LARGE SCALE GENOMIC DNA]</scope>
    <source>
        <strain evidence="2 3">NEG-M</strain>
    </source>
</reference>
<dbReference type="SUPFAM" id="SSF52540">
    <property type="entry name" value="P-loop containing nucleoside triphosphate hydrolases"/>
    <property type="match status" value="1"/>
</dbReference>
<feature type="region of interest" description="Disordered" evidence="1">
    <location>
        <begin position="256"/>
        <end position="285"/>
    </location>
</feature>
<dbReference type="KEGG" id="ngr:NAEGRDRAFT_57500"/>
<dbReference type="InterPro" id="IPR001806">
    <property type="entry name" value="Small_GTPase"/>
</dbReference>
<dbReference type="GO" id="GO:0005525">
    <property type="term" value="F:GTP binding"/>
    <property type="evidence" value="ECO:0007669"/>
    <property type="project" value="InterPro"/>
</dbReference>
<evidence type="ECO:0000256" key="1">
    <source>
        <dbReference type="SAM" id="MobiDB-lite"/>
    </source>
</evidence>
<dbReference type="RefSeq" id="XP_002679517.1">
    <property type="nucleotide sequence ID" value="XM_002679471.1"/>
</dbReference>
<dbReference type="InterPro" id="IPR027417">
    <property type="entry name" value="P-loop_NTPase"/>
</dbReference>
<feature type="compositionally biased region" description="Low complexity" evidence="1">
    <location>
        <begin position="268"/>
        <end position="285"/>
    </location>
</feature>
<organism evidence="3">
    <name type="scientific">Naegleria gruberi</name>
    <name type="common">Amoeba</name>
    <dbReference type="NCBI Taxonomy" id="5762"/>
    <lineage>
        <taxon>Eukaryota</taxon>
        <taxon>Discoba</taxon>
        <taxon>Heterolobosea</taxon>
        <taxon>Tetramitia</taxon>
        <taxon>Eutetramitia</taxon>
        <taxon>Vahlkampfiidae</taxon>
        <taxon>Naegleria</taxon>
    </lineage>
</organism>
<keyword evidence="3" id="KW-1185">Reference proteome</keyword>
<evidence type="ECO:0000313" key="2">
    <source>
        <dbReference type="EMBL" id="EFC46773.1"/>
    </source>
</evidence>
<gene>
    <name evidence="2" type="ORF">NAEGRDRAFT_57500</name>
</gene>
<dbReference type="Proteomes" id="UP000006671">
    <property type="component" value="Unassembled WGS sequence"/>
</dbReference>
<dbReference type="VEuPathDB" id="AmoebaDB:NAEGRDRAFT_57500"/>